<accession>A0ABQ7X209</accession>
<sequence length="321" mass="36495">MTCWLQDNMKSKDCERDKEINSMASSKGKGILLEEDDDEPIQLPDQADEHLIREYHLSLISKILNLKKMWRDSFYAGTMGYIRKDYRLRFGQCIVTTGNARVIDETTYRSYKEGTSSYSRVKQSSHSSRVNRATNPRNSRYNPYSYVRKQDTAGRYQNASKERVWKEKQLRPLKINHQTRDTSSGSAGEATKPRSNSSTRTLVSYVEATTEDLIPPYNALNAAMNECDNDNEEGDAADADMEEPTGNELMIMEEMTCWEKIFKPKNADKDEADENAAEKTVTRSITCSLFPTLQLGNQCRASPRINAKTTQVGMLLMVEGA</sequence>
<feature type="compositionally biased region" description="Basic and acidic residues" evidence="1">
    <location>
        <begin position="160"/>
        <end position="170"/>
    </location>
</feature>
<name>A0ABQ7X209_BRANA</name>
<feature type="region of interest" description="Disordered" evidence="1">
    <location>
        <begin position="113"/>
        <end position="200"/>
    </location>
</feature>
<protein>
    <submittedName>
        <fullName evidence="2">Uncharacterized protein</fullName>
    </submittedName>
</protein>
<evidence type="ECO:0000313" key="2">
    <source>
        <dbReference type="EMBL" id="KAH0849983.1"/>
    </source>
</evidence>
<proteinExistence type="predicted"/>
<evidence type="ECO:0000313" key="3">
    <source>
        <dbReference type="Proteomes" id="UP000824890"/>
    </source>
</evidence>
<gene>
    <name evidence="2" type="ORF">HID58_095886</name>
</gene>
<feature type="compositionally biased region" description="Polar residues" evidence="1">
    <location>
        <begin position="113"/>
        <end position="142"/>
    </location>
</feature>
<organism evidence="2 3">
    <name type="scientific">Brassica napus</name>
    <name type="common">Rape</name>
    <dbReference type="NCBI Taxonomy" id="3708"/>
    <lineage>
        <taxon>Eukaryota</taxon>
        <taxon>Viridiplantae</taxon>
        <taxon>Streptophyta</taxon>
        <taxon>Embryophyta</taxon>
        <taxon>Tracheophyta</taxon>
        <taxon>Spermatophyta</taxon>
        <taxon>Magnoliopsida</taxon>
        <taxon>eudicotyledons</taxon>
        <taxon>Gunneridae</taxon>
        <taxon>Pentapetalae</taxon>
        <taxon>rosids</taxon>
        <taxon>malvids</taxon>
        <taxon>Brassicales</taxon>
        <taxon>Brassicaceae</taxon>
        <taxon>Brassiceae</taxon>
        <taxon>Brassica</taxon>
    </lineage>
</organism>
<reference evidence="2 3" key="1">
    <citation type="submission" date="2021-05" db="EMBL/GenBank/DDBJ databases">
        <title>Genome Assembly of Synthetic Allotetraploid Brassica napus Reveals Homoeologous Exchanges between Subgenomes.</title>
        <authorList>
            <person name="Davis J.T."/>
        </authorList>
    </citation>
    <scope>NUCLEOTIDE SEQUENCE [LARGE SCALE GENOMIC DNA]</scope>
    <source>
        <strain evidence="3">cv. Da-Ae</strain>
        <tissue evidence="2">Seedling</tissue>
    </source>
</reference>
<dbReference type="Proteomes" id="UP000824890">
    <property type="component" value="Unassembled WGS sequence"/>
</dbReference>
<comment type="caution">
    <text evidence="2">The sequence shown here is derived from an EMBL/GenBank/DDBJ whole genome shotgun (WGS) entry which is preliminary data.</text>
</comment>
<dbReference type="EMBL" id="JAGKQM010002223">
    <property type="protein sequence ID" value="KAH0849983.1"/>
    <property type="molecule type" value="Genomic_DNA"/>
</dbReference>
<evidence type="ECO:0000256" key="1">
    <source>
        <dbReference type="SAM" id="MobiDB-lite"/>
    </source>
</evidence>
<keyword evidence="3" id="KW-1185">Reference proteome</keyword>